<name>A0A6N6RDM6_9FLAO</name>
<accession>A0A6N6RDM6</accession>
<dbReference type="EMBL" id="WBVO01000011">
    <property type="protein sequence ID" value="KAB2807330.1"/>
    <property type="molecule type" value="Genomic_DNA"/>
</dbReference>
<dbReference type="OrthoDB" id="1522602at2"/>
<reference evidence="3 4" key="1">
    <citation type="submission" date="2019-09" db="EMBL/GenBank/DDBJ databases">
        <title>Genomes of family Cryomorphaceae.</title>
        <authorList>
            <person name="Bowman J.P."/>
        </authorList>
    </citation>
    <scope>NUCLEOTIDE SEQUENCE [LARGE SCALE GENOMIC DNA]</scope>
    <source>
        <strain evidence="3 4">LMG 25704</strain>
    </source>
</reference>
<comment type="caution">
    <text evidence="3">The sequence shown here is derived from an EMBL/GenBank/DDBJ whole genome shotgun (WGS) entry which is preliminary data.</text>
</comment>
<evidence type="ECO:0000259" key="2">
    <source>
        <dbReference type="Pfam" id="PF17116"/>
    </source>
</evidence>
<feature type="chain" id="PRO_5027064764" evidence="1">
    <location>
        <begin position="21"/>
        <end position="418"/>
    </location>
</feature>
<dbReference type="RefSeq" id="WP_151668137.1">
    <property type="nucleotide sequence ID" value="NZ_WBVO01000011.1"/>
</dbReference>
<feature type="signal peptide" evidence="1">
    <location>
        <begin position="1"/>
        <end position="20"/>
    </location>
</feature>
<proteinExistence type="predicted"/>
<sequence>MRQYLYTLLLFSCFATPSFGANPPAENAVYHDNLKTVQLRRTGQLGAHRYIQLGRQNALTLSFDDFHADFKNYNYTFLHCNADWTPSDLIKSEYLKSYQQELIRNYNFSFNTFVPFTHYELSFPNQYIQFTKSGNYLLIVYLDDPAEPAFTLRFTIFEEMVNISTNTHRANTADMMNEYQQVDFNIFHGSYPIPTPFEDLKVVILQNHRWDNAITGLKPRFLSNNTLNYDYDLENNFLGSNEFREFDTKDMRTLSLRVRKIEIDTSWIAYIQREESRRFNQFITWEDLNGSYLIRKLDSEEPGTEADYVLMDFYLSYPAPEPGGVFLFSEGTNWVLDQNYALTYDFDEKAYRGRFYIKQGFHNYMFATMNADGSANTTPFEGNHWQTENEYTIIVYHREMGIRYDRCVGIATSNYIGD</sequence>
<dbReference type="InterPro" id="IPR031345">
    <property type="entry name" value="T9SS_Plug_N"/>
</dbReference>
<dbReference type="Proteomes" id="UP000468650">
    <property type="component" value="Unassembled WGS sequence"/>
</dbReference>
<keyword evidence="4" id="KW-1185">Reference proteome</keyword>
<organism evidence="3 4">
    <name type="scientific">Phaeocystidibacter luteus</name>
    <dbReference type="NCBI Taxonomy" id="911197"/>
    <lineage>
        <taxon>Bacteria</taxon>
        <taxon>Pseudomonadati</taxon>
        <taxon>Bacteroidota</taxon>
        <taxon>Flavobacteriia</taxon>
        <taxon>Flavobacteriales</taxon>
        <taxon>Phaeocystidibacteraceae</taxon>
        <taxon>Phaeocystidibacter</taxon>
    </lineage>
</organism>
<protein>
    <submittedName>
        <fullName evidence="3">DUF5103 domain-containing protein</fullName>
    </submittedName>
</protein>
<evidence type="ECO:0000256" key="1">
    <source>
        <dbReference type="SAM" id="SignalP"/>
    </source>
</evidence>
<dbReference type="Pfam" id="PF17116">
    <property type="entry name" value="T9SS_plug_1st"/>
    <property type="match status" value="1"/>
</dbReference>
<evidence type="ECO:0000313" key="3">
    <source>
        <dbReference type="EMBL" id="KAB2807330.1"/>
    </source>
</evidence>
<feature type="domain" description="Type 9 secretion system plug protein N-terminal" evidence="2">
    <location>
        <begin position="35"/>
        <end position="158"/>
    </location>
</feature>
<gene>
    <name evidence="3" type="ORF">F8C67_12185</name>
</gene>
<dbReference type="AlphaFoldDB" id="A0A6N6RDM6"/>
<keyword evidence="1" id="KW-0732">Signal</keyword>
<evidence type="ECO:0000313" key="4">
    <source>
        <dbReference type="Proteomes" id="UP000468650"/>
    </source>
</evidence>